<accession>A0A0N4WS69</accession>
<dbReference type="Pfam" id="PF01079">
    <property type="entry name" value="Hint"/>
    <property type="match status" value="1"/>
</dbReference>
<dbReference type="Gene3D" id="2.170.16.10">
    <property type="entry name" value="Hedgehog/Intein (Hint) domain"/>
    <property type="match status" value="1"/>
</dbReference>
<protein>
    <submittedName>
        <fullName evidence="7">HintN domain-containing protein</fullName>
    </submittedName>
</protein>
<keyword evidence="6" id="KW-1185">Reference proteome</keyword>
<gene>
    <name evidence="5" type="ORF">HPLM_LOCUS14357</name>
</gene>
<feature type="region of interest" description="Disordered" evidence="2">
    <location>
        <begin position="329"/>
        <end position="358"/>
    </location>
</feature>
<dbReference type="Proteomes" id="UP000268014">
    <property type="component" value="Unassembled WGS sequence"/>
</dbReference>
<feature type="transmembrane region" description="Helical" evidence="3">
    <location>
        <begin position="16"/>
        <end position="37"/>
    </location>
</feature>
<keyword evidence="3" id="KW-0472">Membrane</keyword>
<feature type="compositionally biased region" description="Gly residues" evidence="2">
    <location>
        <begin position="271"/>
        <end position="284"/>
    </location>
</feature>
<keyword evidence="3" id="KW-0812">Transmembrane</keyword>
<dbReference type="InterPro" id="IPR036844">
    <property type="entry name" value="Hint_dom_sf"/>
</dbReference>
<dbReference type="GO" id="GO:0016540">
    <property type="term" value="P:protein autoprocessing"/>
    <property type="evidence" value="ECO:0007669"/>
    <property type="project" value="InterPro"/>
</dbReference>
<dbReference type="SUPFAM" id="SSF51294">
    <property type="entry name" value="Hedgehog/intein (Hint) domain"/>
    <property type="match status" value="1"/>
</dbReference>
<reference evidence="7" key="1">
    <citation type="submission" date="2017-02" db="UniProtKB">
        <authorList>
            <consortium name="WormBaseParasite"/>
        </authorList>
    </citation>
    <scope>IDENTIFICATION</scope>
</reference>
<evidence type="ECO:0000259" key="4">
    <source>
        <dbReference type="SMART" id="SM00306"/>
    </source>
</evidence>
<dbReference type="InterPro" id="IPR003587">
    <property type="entry name" value="Hint_dom_N"/>
</dbReference>
<evidence type="ECO:0000313" key="7">
    <source>
        <dbReference type="WBParaSite" id="HPLM_0001436501-mRNA-1"/>
    </source>
</evidence>
<dbReference type="EMBL" id="UZAF01018540">
    <property type="protein sequence ID" value="VDO52530.1"/>
    <property type="molecule type" value="Genomic_DNA"/>
</dbReference>
<dbReference type="WBParaSite" id="HPLM_0001436501-mRNA-1">
    <property type="protein sequence ID" value="HPLM_0001436501-mRNA-1"/>
    <property type="gene ID" value="HPLM_0001436501"/>
</dbReference>
<dbReference type="SMART" id="SM00306">
    <property type="entry name" value="HintN"/>
    <property type="match status" value="1"/>
</dbReference>
<evidence type="ECO:0000313" key="5">
    <source>
        <dbReference type="EMBL" id="VDO52530.1"/>
    </source>
</evidence>
<dbReference type="PANTHER" id="PTHR46706">
    <property type="entry name" value="PROTEIN QUA-1-RELATED"/>
    <property type="match status" value="1"/>
</dbReference>
<sequence>MAQSKNMSDLTHGKRFALSIAFFKTLISGVISSSAIVPIRPYSVRYSHEARPNPFADFSTMWWLLVLLPAAAALNYRCQNNQVLVVQSFGNDTIRMHCQQLDMCGYQQLRCDYDDSQPQCGGLMNFVAHVVQATATSPVEHTCCNLYNPREPHTIPTHVGNDCFIYELPDGSTHPKQPSSHDDTPYTVLKSASEIPEHIDGMSGYRLRLYLLKNKAPPTLLVKGIERRLNGGEVKWTDEAGEKAGTDVFTTDEFFVSPGSGGSKTTARPVSGGGGGGLKGGAAGGARQSLSASGPLAGKSGAKDTDAGKSAASNAAGGSAAKAALARAAVNQGASQTPSPTTTPKATTTARTTTRAPSTTARIRGAANLAKMNCFPADAVVTTVTGQKRMDQVAVGDFVLVPSAGDVLKYERVEMFYHREPETRAQFVVLFTASKKRLALTPLHLLPFGECQSMKRDLEKADGVDKWLRASQFAHKAVVGDCVMTVSDSGEVVVDRIVKVCQVWQRKTIIKEKST</sequence>
<feature type="region of interest" description="Disordered" evidence="2">
    <location>
        <begin position="252"/>
        <end position="314"/>
    </location>
</feature>
<evidence type="ECO:0000256" key="1">
    <source>
        <dbReference type="ARBA" id="ARBA00022473"/>
    </source>
</evidence>
<dbReference type="STRING" id="6290.A0A0N4WS69"/>
<dbReference type="PANTHER" id="PTHR46706:SF12">
    <property type="entry name" value="PROTEIN QUA-1-RELATED"/>
    <property type="match status" value="1"/>
</dbReference>
<keyword evidence="1" id="KW-0217">Developmental protein</keyword>
<dbReference type="InterPro" id="IPR052140">
    <property type="entry name" value="Dev_Signal_Hedgehog-like"/>
</dbReference>
<evidence type="ECO:0000256" key="2">
    <source>
        <dbReference type="SAM" id="MobiDB-lite"/>
    </source>
</evidence>
<evidence type="ECO:0000256" key="3">
    <source>
        <dbReference type="SAM" id="Phobius"/>
    </source>
</evidence>
<feature type="compositionally biased region" description="Low complexity" evidence="2">
    <location>
        <begin position="337"/>
        <end position="358"/>
    </location>
</feature>
<evidence type="ECO:0000313" key="6">
    <source>
        <dbReference type="Proteomes" id="UP000268014"/>
    </source>
</evidence>
<name>A0A0N4WS69_HAEPC</name>
<dbReference type="OMA" id="ICSIQCQ"/>
<reference evidence="5 6" key="2">
    <citation type="submission" date="2018-11" db="EMBL/GenBank/DDBJ databases">
        <authorList>
            <consortium name="Pathogen Informatics"/>
        </authorList>
    </citation>
    <scope>NUCLEOTIDE SEQUENCE [LARGE SCALE GENOMIC DNA]</scope>
    <source>
        <strain evidence="5 6">MHpl1</strain>
    </source>
</reference>
<dbReference type="OrthoDB" id="5212at2759"/>
<proteinExistence type="predicted"/>
<feature type="domain" description="Hint" evidence="4">
    <location>
        <begin position="372"/>
        <end position="487"/>
    </location>
</feature>
<dbReference type="InterPro" id="IPR001767">
    <property type="entry name" value="Hedgehog_Hint"/>
</dbReference>
<dbReference type="AlphaFoldDB" id="A0A0N4WS69"/>
<keyword evidence="3" id="KW-1133">Transmembrane helix</keyword>
<dbReference type="CDD" id="cd00081">
    <property type="entry name" value="Hint"/>
    <property type="match status" value="1"/>
</dbReference>
<organism evidence="7">
    <name type="scientific">Haemonchus placei</name>
    <name type="common">Barber's pole worm</name>
    <dbReference type="NCBI Taxonomy" id="6290"/>
    <lineage>
        <taxon>Eukaryota</taxon>
        <taxon>Metazoa</taxon>
        <taxon>Ecdysozoa</taxon>
        <taxon>Nematoda</taxon>
        <taxon>Chromadorea</taxon>
        <taxon>Rhabditida</taxon>
        <taxon>Rhabditina</taxon>
        <taxon>Rhabditomorpha</taxon>
        <taxon>Strongyloidea</taxon>
        <taxon>Trichostrongylidae</taxon>
        <taxon>Haemonchus</taxon>
    </lineage>
</organism>